<keyword evidence="2" id="KW-1185">Reference proteome</keyword>
<evidence type="ECO:0000313" key="2">
    <source>
        <dbReference type="Proteomes" id="UP000461730"/>
    </source>
</evidence>
<proteinExistence type="predicted"/>
<dbReference type="AlphaFoldDB" id="A0A7K1U6K7"/>
<sequence>MSALVKYRRFTALCLFLLYVFIAAPVQLWHHHAGSQQGNDKYKQCTVSVEKCKICNHHYSVYYLHHIAAGAGATLVFRQLLQLPVPQPCRTVLSHLPNKGPPFSIS</sequence>
<organism evidence="1 2">
    <name type="scientific">Chitinophaga tropicalis</name>
    <dbReference type="NCBI Taxonomy" id="2683588"/>
    <lineage>
        <taxon>Bacteria</taxon>
        <taxon>Pseudomonadati</taxon>
        <taxon>Bacteroidota</taxon>
        <taxon>Chitinophagia</taxon>
        <taxon>Chitinophagales</taxon>
        <taxon>Chitinophagaceae</taxon>
        <taxon>Chitinophaga</taxon>
    </lineage>
</organism>
<evidence type="ECO:0000313" key="1">
    <source>
        <dbReference type="EMBL" id="MVT09987.1"/>
    </source>
</evidence>
<dbReference type="RefSeq" id="WP_157307436.1">
    <property type="nucleotide sequence ID" value="NZ_WRXN01000007.1"/>
</dbReference>
<protein>
    <submittedName>
        <fullName evidence="1">Uncharacterized protein</fullName>
    </submittedName>
</protein>
<comment type="caution">
    <text evidence="1">The sequence shown here is derived from an EMBL/GenBank/DDBJ whole genome shotgun (WGS) entry which is preliminary data.</text>
</comment>
<reference evidence="1 2" key="1">
    <citation type="submission" date="2019-12" db="EMBL/GenBank/DDBJ databases">
        <title>Chitinophaga sp. strain ysch24 (GDMCC 1.1355), whole genome shotgun sequence.</title>
        <authorList>
            <person name="Zhang X."/>
        </authorList>
    </citation>
    <scope>NUCLEOTIDE SEQUENCE [LARGE SCALE GENOMIC DNA]</scope>
    <source>
        <strain evidence="2">ysch24</strain>
    </source>
</reference>
<dbReference type="Proteomes" id="UP000461730">
    <property type="component" value="Unassembled WGS sequence"/>
</dbReference>
<dbReference type="EMBL" id="WRXN01000007">
    <property type="protein sequence ID" value="MVT09987.1"/>
    <property type="molecule type" value="Genomic_DNA"/>
</dbReference>
<name>A0A7K1U6K7_9BACT</name>
<gene>
    <name evidence="1" type="ORF">GO493_17075</name>
</gene>
<accession>A0A7K1U6K7</accession>